<evidence type="ECO:0000259" key="7">
    <source>
        <dbReference type="PROSITE" id="PS51296"/>
    </source>
</evidence>
<organism evidence="8 9">
    <name type="scientific">Novosphingobium beihaiensis</name>
    <dbReference type="NCBI Taxonomy" id="2930389"/>
    <lineage>
        <taxon>Bacteria</taxon>
        <taxon>Pseudomonadati</taxon>
        <taxon>Pseudomonadota</taxon>
        <taxon>Alphaproteobacteria</taxon>
        <taxon>Sphingomonadales</taxon>
        <taxon>Sphingomonadaceae</taxon>
        <taxon>Novosphingobium</taxon>
    </lineage>
</organism>
<dbReference type="SUPFAM" id="SSF55961">
    <property type="entry name" value="Bet v1-like"/>
    <property type="match status" value="1"/>
</dbReference>
<evidence type="ECO:0000256" key="3">
    <source>
        <dbReference type="ARBA" id="ARBA00022723"/>
    </source>
</evidence>
<protein>
    <submittedName>
        <fullName evidence="8">Aromatic ring-hydroxylating dioxygenase subunit alpha</fullName>
    </submittedName>
</protein>
<feature type="domain" description="Rieske" evidence="7">
    <location>
        <begin position="45"/>
        <end position="165"/>
    </location>
</feature>
<keyword evidence="9" id="KW-1185">Reference proteome</keyword>
<sequence length="479" mass="53864">MLKSADGGLRPVPFPIGEPDRIPAKRYYDNDFYQAEVEHLWGHCWQMACREEQIPEIGDWIEYENVGKSVIIVRTASGVKAFHNACRHRGVPFAGGTPIGASHATAHGNCSKSGFVCPFHGWRWNMDGESTLVYGKHLFSERQLEDGDLNLIPCRAEAWGGCVWINHDPDAPSVKEALGPVADRLDAHHIGKLRAEWCFATEIPANWKIAMEAFMEGYHVMQTHPQLQHAVPMMYDSMYAMPDNPDRTPMLADPSLTMEENIEAMIVNMERLSEGMAGMLHAKEVEIAKSLQHATQGLPEDKGQAMMMWLGMVMHTISTQLKEKGEPIPDLCTVAQTDPVNAVEFLFPHYFLLPYFSSMSAYRIRPTGPESCFFEIWSLTFFPEGEEPEPVMEPTVLPYDSADFPPIPRQDYSNIPIQQKGLHATGFEFMRLSERVEGMISNYQRIIDGYIAGVPQDKLAKAITKLGGNFDGPIQDLEF</sequence>
<comment type="cofactor">
    <cofactor evidence="1">
        <name>Fe cation</name>
        <dbReference type="ChEBI" id="CHEBI:24875"/>
    </cofactor>
</comment>
<dbReference type="PRINTS" id="PR00090">
    <property type="entry name" value="RNGDIOXGNASE"/>
</dbReference>
<dbReference type="PANTHER" id="PTHR43756:SF5">
    <property type="entry name" value="CHOLINE MONOOXYGENASE, CHLOROPLASTIC"/>
    <property type="match status" value="1"/>
</dbReference>
<gene>
    <name evidence="8" type="ORF">MTR66_17055</name>
</gene>
<dbReference type="Proteomes" id="UP001202281">
    <property type="component" value="Unassembled WGS sequence"/>
</dbReference>
<dbReference type="InterPro" id="IPR001663">
    <property type="entry name" value="Rng_hydr_dOase-A"/>
</dbReference>
<dbReference type="Gene3D" id="3.90.380.10">
    <property type="entry name" value="Naphthalene 1,2-dioxygenase Alpha Subunit, Chain A, domain 1"/>
    <property type="match status" value="1"/>
</dbReference>
<keyword evidence="4" id="KW-0560">Oxidoreductase</keyword>
<reference evidence="8 9" key="1">
    <citation type="submission" date="2022-04" db="EMBL/GenBank/DDBJ databases">
        <title>Identification of a novel bacterium isolated from mangrove sediments.</title>
        <authorList>
            <person name="Pan X."/>
        </authorList>
    </citation>
    <scope>NUCLEOTIDE SEQUENCE [LARGE SCALE GENOMIC DNA]</scope>
    <source>
        <strain evidence="8 9">B2638</strain>
    </source>
</reference>
<dbReference type="RefSeq" id="WP_243923263.1">
    <property type="nucleotide sequence ID" value="NZ_JALHLG010000036.1"/>
</dbReference>
<dbReference type="PROSITE" id="PS51296">
    <property type="entry name" value="RIESKE"/>
    <property type="match status" value="1"/>
</dbReference>
<dbReference type="Pfam" id="PF00848">
    <property type="entry name" value="Ring_hydroxyl_A"/>
    <property type="match status" value="1"/>
</dbReference>
<name>A0ABT0BV35_9SPHN</name>
<evidence type="ECO:0000256" key="5">
    <source>
        <dbReference type="ARBA" id="ARBA00023004"/>
    </source>
</evidence>
<keyword evidence="2" id="KW-0001">2Fe-2S</keyword>
<evidence type="ECO:0000256" key="6">
    <source>
        <dbReference type="ARBA" id="ARBA00023014"/>
    </source>
</evidence>
<dbReference type="InterPro" id="IPR017941">
    <property type="entry name" value="Rieske_2Fe-2S"/>
</dbReference>
<keyword evidence="3" id="KW-0479">Metal-binding</keyword>
<keyword evidence="5" id="KW-0408">Iron</keyword>
<evidence type="ECO:0000313" key="9">
    <source>
        <dbReference type="Proteomes" id="UP001202281"/>
    </source>
</evidence>
<evidence type="ECO:0000256" key="4">
    <source>
        <dbReference type="ARBA" id="ARBA00023002"/>
    </source>
</evidence>
<comment type="caution">
    <text evidence="8">The sequence shown here is derived from an EMBL/GenBank/DDBJ whole genome shotgun (WGS) entry which is preliminary data.</text>
</comment>
<dbReference type="InterPro" id="IPR015879">
    <property type="entry name" value="Ring_hydroxy_dOase_asu_C_dom"/>
</dbReference>
<evidence type="ECO:0000256" key="1">
    <source>
        <dbReference type="ARBA" id="ARBA00001962"/>
    </source>
</evidence>
<dbReference type="CDD" id="cd03469">
    <property type="entry name" value="Rieske_RO_Alpha_N"/>
    <property type="match status" value="1"/>
</dbReference>
<accession>A0ABT0BV35</accession>
<keyword evidence="6" id="KW-0411">Iron-sulfur</keyword>
<evidence type="ECO:0000313" key="8">
    <source>
        <dbReference type="EMBL" id="MCJ2188519.1"/>
    </source>
</evidence>
<evidence type="ECO:0000256" key="2">
    <source>
        <dbReference type="ARBA" id="ARBA00022714"/>
    </source>
</evidence>
<dbReference type="PANTHER" id="PTHR43756">
    <property type="entry name" value="CHOLINE MONOOXYGENASE, CHLOROPLASTIC"/>
    <property type="match status" value="1"/>
</dbReference>
<dbReference type="Gene3D" id="2.102.10.10">
    <property type="entry name" value="Rieske [2Fe-2S] iron-sulphur domain"/>
    <property type="match status" value="1"/>
</dbReference>
<dbReference type="EMBL" id="JALHLG010000036">
    <property type="protein sequence ID" value="MCJ2188519.1"/>
    <property type="molecule type" value="Genomic_DNA"/>
</dbReference>
<keyword evidence="8" id="KW-0223">Dioxygenase</keyword>
<proteinExistence type="predicted"/>
<dbReference type="InterPro" id="IPR036922">
    <property type="entry name" value="Rieske_2Fe-2S_sf"/>
</dbReference>
<dbReference type="Pfam" id="PF00355">
    <property type="entry name" value="Rieske"/>
    <property type="match status" value="1"/>
</dbReference>
<dbReference type="SUPFAM" id="SSF50022">
    <property type="entry name" value="ISP domain"/>
    <property type="match status" value="1"/>
</dbReference>
<dbReference type="GO" id="GO:0051213">
    <property type="term" value="F:dioxygenase activity"/>
    <property type="evidence" value="ECO:0007669"/>
    <property type="project" value="UniProtKB-KW"/>
</dbReference>